<protein>
    <submittedName>
        <fullName evidence="1">Uncharacterized protein</fullName>
    </submittedName>
</protein>
<comment type="caution">
    <text evidence="1">The sequence shown here is derived from an EMBL/GenBank/DDBJ whole genome shotgun (WGS) entry which is preliminary data.</text>
</comment>
<sequence length="88" mass="10209">MRKYDTHKTRILVVNVQQRITGPTKKWHPYLETLSRLHPRPLNTFRKQRCYNSNLASLNAINAPEKKVCRSGGLWKNLRSGIALAHCL</sequence>
<organism evidence="1 2">
    <name type="scientific">Caerostris extrusa</name>
    <name type="common">Bark spider</name>
    <name type="synonym">Caerostris bankana</name>
    <dbReference type="NCBI Taxonomy" id="172846"/>
    <lineage>
        <taxon>Eukaryota</taxon>
        <taxon>Metazoa</taxon>
        <taxon>Ecdysozoa</taxon>
        <taxon>Arthropoda</taxon>
        <taxon>Chelicerata</taxon>
        <taxon>Arachnida</taxon>
        <taxon>Araneae</taxon>
        <taxon>Araneomorphae</taxon>
        <taxon>Entelegynae</taxon>
        <taxon>Araneoidea</taxon>
        <taxon>Araneidae</taxon>
        <taxon>Caerostris</taxon>
    </lineage>
</organism>
<proteinExistence type="predicted"/>
<gene>
    <name evidence="1" type="ORF">CEXT_209201</name>
</gene>
<dbReference type="EMBL" id="BPLR01021559">
    <property type="protein sequence ID" value="GIX91108.1"/>
    <property type="molecule type" value="Genomic_DNA"/>
</dbReference>
<dbReference type="Proteomes" id="UP001054945">
    <property type="component" value="Unassembled WGS sequence"/>
</dbReference>
<reference evidence="1 2" key="1">
    <citation type="submission" date="2021-06" db="EMBL/GenBank/DDBJ databases">
        <title>Caerostris extrusa draft genome.</title>
        <authorList>
            <person name="Kono N."/>
            <person name="Arakawa K."/>
        </authorList>
    </citation>
    <scope>NUCLEOTIDE SEQUENCE [LARGE SCALE GENOMIC DNA]</scope>
</reference>
<name>A0AAV4P261_CAEEX</name>
<keyword evidence="2" id="KW-1185">Reference proteome</keyword>
<evidence type="ECO:0000313" key="2">
    <source>
        <dbReference type="Proteomes" id="UP001054945"/>
    </source>
</evidence>
<accession>A0AAV4P261</accession>
<evidence type="ECO:0000313" key="1">
    <source>
        <dbReference type="EMBL" id="GIX91108.1"/>
    </source>
</evidence>
<dbReference type="AlphaFoldDB" id="A0AAV4P261"/>